<dbReference type="RefSeq" id="WP_156193389.1">
    <property type="nucleotide sequence ID" value="NZ_CP046452.1"/>
</dbReference>
<evidence type="ECO:0008006" key="4">
    <source>
        <dbReference type="Google" id="ProtNLM"/>
    </source>
</evidence>
<evidence type="ECO:0000256" key="1">
    <source>
        <dbReference type="SAM" id="SignalP"/>
    </source>
</evidence>
<organism evidence="2 3">
    <name type="scientific">Corynebacterium kalinowskii</name>
    <dbReference type="NCBI Taxonomy" id="2675216"/>
    <lineage>
        <taxon>Bacteria</taxon>
        <taxon>Bacillati</taxon>
        <taxon>Actinomycetota</taxon>
        <taxon>Actinomycetes</taxon>
        <taxon>Mycobacteriales</taxon>
        <taxon>Corynebacteriaceae</taxon>
        <taxon>Corynebacterium</taxon>
    </lineage>
</organism>
<dbReference type="EMBL" id="CP046452">
    <property type="protein sequence ID" value="QGU03065.1"/>
    <property type="molecule type" value="Genomic_DNA"/>
</dbReference>
<name>A0A6B8VVV7_9CORY</name>
<feature type="chain" id="PRO_5025603799" description="Secreted protein" evidence="1">
    <location>
        <begin position="36"/>
        <end position="197"/>
    </location>
</feature>
<feature type="signal peptide" evidence="1">
    <location>
        <begin position="1"/>
        <end position="35"/>
    </location>
</feature>
<evidence type="ECO:0000313" key="3">
    <source>
        <dbReference type="Proteomes" id="UP000427071"/>
    </source>
</evidence>
<keyword evidence="1" id="KW-0732">Signal</keyword>
<evidence type="ECO:0000313" key="2">
    <source>
        <dbReference type="EMBL" id="QGU03065.1"/>
    </source>
</evidence>
<reference evidence="3" key="1">
    <citation type="submission" date="2019-11" db="EMBL/GenBank/DDBJ databases">
        <title>Complete genome sequence of Corynebacterium kalinowskii 1959, a novel Corynebacterium species isolated from soil of a small paddock in Vilsendorf, Germany.</title>
        <authorList>
            <person name="Schaffert L."/>
            <person name="Ruwe M."/>
            <person name="Milse J."/>
            <person name="Hanuschka K."/>
            <person name="Ortseifen V."/>
            <person name="Droste J."/>
            <person name="Brandt D."/>
            <person name="Schlueter L."/>
            <person name="Kutter Y."/>
            <person name="Vinke S."/>
            <person name="Viehoefer P."/>
            <person name="Jacob L."/>
            <person name="Luebke N.-C."/>
            <person name="Schulte-Berndt E."/>
            <person name="Hain C."/>
            <person name="Linder M."/>
            <person name="Schmidt P."/>
            <person name="Wollenschlaeger L."/>
            <person name="Luttermann T."/>
            <person name="Thieme E."/>
            <person name="Hassa J."/>
            <person name="Haak M."/>
            <person name="Wittchen M."/>
            <person name="Mentz A."/>
            <person name="Persicke M."/>
            <person name="Busche T."/>
            <person name="Ruckert C."/>
        </authorList>
    </citation>
    <scope>NUCLEOTIDE SEQUENCE [LARGE SCALE GENOMIC DNA]</scope>
    <source>
        <strain evidence="3">1959</strain>
    </source>
</reference>
<dbReference type="KEGG" id="ckw:CKALI_11085"/>
<dbReference type="Proteomes" id="UP000427071">
    <property type="component" value="Chromosome"/>
</dbReference>
<sequence length="197" mass="20062">MASAFLAKNAWLVPASLASTALVASLGMSTMGAYSASLTNEENTAGTGSLVMTEVAEGGRSTICTSTSGNNNAAVCSSLNKYGGNLDMMPGESLTTDFAMRNDGSVTATAFTLAAGACTEIGTGTACDKMLIQIMDGHTLIFEGSAAQLAHQTFTLQAPVAPSELRPFSVTATVNEKAGNDIQGGAISQPLTWTFTA</sequence>
<proteinExistence type="predicted"/>
<accession>A0A6B8VVV7</accession>
<gene>
    <name evidence="2" type="ORF">CKALI_11085</name>
</gene>
<keyword evidence="3" id="KW-1185">Reference proteome</keyword>
<protein>
    <recommendedName>
        <fullName evidence="4">Secreted protein</fullName>
    </recommendedName>
</protein>
<dbReference type="AlphaFoldDB" id="A0A6B8VVV7"/>